<keyword evidence="2" id="KW-1133">Transmembrane helix</keyword>
<dbReference type="RefSeq" id="WP_060669162.1">
    <property type="nucleotide sequence ID" value="NZ_LGTK01000082.1"/>
</dbReference>
<protein>
    <recommendedName>
        <fullName evidence="3">Predicted membrane protein YciQ-like C-terminal domain-containing protein</fullName>
    </recommendedName>
</protein>
<evidence type="ECO:0000313" key="5">
    <source>
        <dbReference type="Proteomes" id="UP000037854"/>
    </source>
</evidence>
<evidence type="ECO:0000313" key="4">
    <source>
        <dbReference type="EMBL" id="KPH71276.1"/>
    </source>
</evidence>
<keyword evidence="2" id="KW-0812">Transmembrane</keyword>
<evidence type="ECO:0000256" key="1">
    <source>
        <dbReference type="SAM" id="MobiDB-lite"/>
    </source>
</evidence>
<dbReference type="EMBL" id="LGTK01000082">
    <property type="protein sequence ID" value="KPH71276.1"/>
    <property type="molecule type" value="Genomic_DNA"/>
</dbReference>
<proteinExistence type="predicted"/>
<feature type="compositionally biased region" description="Low complexity" evidence="1">
    <location>
        <begin position="316"/>
        <end position="325"/>
    </location>
</feature>
<name>A0ABR5MFX7_9BACI</name>
<keyword evidence="2" id="KW-0472">Membrane</keyword>
<sequence>MIDKQVAFENRKEGLSRIAPYLFTAFTLYLLVLLFSAWRKRQHIALEAQRKNSFYSFVPKQVMSMPATVYFYRNNSIPYAEMLTVGLMDLVRKGNIQKKKEDNYHLFNPMTDYHHEDHLIHFLFDKVGKNGVFTFEKLDEYVNKGKNQQSLQNQIRHWLTLVKEEIHSHGLTEKKLKLRWLTGIVGFLCISIMIIFIIHELYMWFFLFAILMGALFMFSITYRPMTVKGYTIKNQWKQLKEKFETTTSHTWDTWPDDDKERALIFCTGLNDNKLIEKNKSLIYAMNDSLASPTNMFLLLAISSSATTSFHSATEISAQSSTVTPGTGTGVGGGGGGSGAF</sequence>
<evidence type="ECO:0000259" key="3">
    <source>
        <dbReference type="Pfam" id="PF20990"/>
    </source>
</evidence>
<organism evidence="4 5">
    <name type="scientific">Oceanobacillus caeni</name>
    <dbReference type="NCBI Taxonomy" id="405946"/>
    <lineage>
        <taxon>Bacteria</taxon>
        <taxon>Bacillati</taxon>
        <taxon>Bacillota</taxon>
        <taxon>Bacilli</taxon>
        <taxon>Bacillales</taxon>
        <taxon>Bacillaceae</taxon>
        <taxon>Oceanobacillus</taxon>
    </lineage>
</organism>
<feature type="domain" description="Predicted membrane protein YciQ-like C-terminal" evidence="3">
    <location>
        <begin position="66"/>
        <end position="241"/>
    </location>
</feature>
<dbReference type="InterPro" id="IPR048389">
    <property type="entry name" value="YciQ-like_C"/>
</dbReference>
<reference evidence="4 5" key="1">
    <citation type="submission" date="2015-07" db="EMBL/GenBank/DDBJ databases">
        <title>High-quality draft genome sequence of Oceanobacillus caeni HM6, a bacillus isolated from a human feces.</title>
        <authorList>
            <person name="Kumar J."/>
            <person name="Verma M.K."/>
            <person name="Pandey R."/>
            <person name="Bhambi M."/>
            <person name="Chauhan N."/>
        </authorList>
    </citation>
    <scope>NUCLEOTIDE SEQUENCE [LARGE SCALE GENOMIC DNA]</scope>
    <source>
        <strain evidence="4 5">HM6</strain>
    </source>
</reference>
<dbReference type="Pfam" id="PF20990">
    <property type="entry name" value="DUF2207_C"/>
    <property type="match status" value="1"/>
</dbReference>
<accession>A0ABR5MFX7</accession>
<comment type="caution">
    <text evidence="4">The sequence shown here is derived from an EMBL/GenBank/DDBJ whole genome shotgun (WGS) entry which is preliminary data.</text>
</comment>
<feature type="transmembrane region" description="Helical" evidence="2">
    <location>
        <begin position="204"/>
        <end position="222"/>
    </location>
</feature>
<feature type="region of interest" description="Disordered" evidence="1">
    <location>
        <begin position="316"/>
        <end position="340"/>
    </location>
</feature>
<feature type="transmembrane region" description="Helical" evidence="2">
    <location>
        <begin position="18"/>
        <end position="38"/>
    </location>
</feature>
<dbReference type="Proteomes" id="UP000037854">
    <property type="component" value="Unassembled WGS sequence"/>
</dbReference>
<feature type="compositionally biased region" description="Gly residues" evidence="1">
    <location>
        <begin position="326"/>
        <end position="340"/>
    </location>
</feature>
<feature type="transmembrane region" description="Helical" evidence="2">
    <location>
        <begin position="178"/>
        <end position="198"/>
    </location>
</feature>
<keyword evidence="5" id="KW-1185">Reference proteome</keyword>
<gene>
    <name evidence="4" type="ORF">AFL42_15750</name>
</gene>
<evidence type="ECO:0000256" key="2">
    <source>
        <dbReference type="SAM" id="Phobius"/>
    </source>
</evidence>